<proteinExistence type="predicted"/>
<evidence type="ECO:0000313" key="3">
    <source>
        <dbReference type="Proteomes" id="UP001302676"/>
    </source>
</evidence>
<evidence type="ECO:0000313" key="2">
    <source>
        <dbReference type="EMBL" id="KAK4143987.1"/>
    </source>
</evidence>
<comment type="caution">
    <text evidence="2">The sequence shown here is derived from an EMBL/GenBank/DDBJ whole genome shotgun (WGS) entry which is preliminary data.</text>
</comment>
<evidence type="ECO:0000256" key="1">
    <source>
        <dbReference type="SAM" id="MobiDB-lite"/>
    </source>
</evidence>
<keyword evidence="3" id="KW-1185">Reference proteome</keyword>
<dbReference type="Proteomes" id="UP001302676">
    <property type="component" value="Unassembled WGS sequence"/>
</dbReference>
<reference evidence="2" key="1">
    <citation type="journal article" date="2023" name="Mol. Phylogenet. Evol.">
        <title>Genome-scale phylogeny and comparative genomics of the fungal order Sordariales.</title>
        <authorList>
            <person name="Hensen N."/>
            <person name="Bonometti L."/>
            <person name="Westerberg I."/>
            <person name="Brannstrom I.O."/>
            <person name="Guillou S."/>
            <person name="Cros-Aarteil S."/>
            <person name="Calhoun S."/>
            <person name="Haridas S."/>
            <person name="Kuo A."/>
            <person name="Mondo S."/>
            <person name="Pangilinan J."/>
            <person name="Riley R."/>
            <person name="LaButti K."/>
            <person name="Andreopoulos B."/>
            <person name="Lipzen A."/>
            <person name="Chen C."/>
            <person name="Yan M."/>
            <person name="Daum C."/>
            <person name="Ng V."/>
            <person name="Clum A."/>
            <person name="Steindorff A."/>
            <person name="Ohm R.A."/>
            <person name="Martin F."/>
            <person name="Silar P."/>
            <person name="Natvig D.O."/>
            <person name="Lalanne C."/>
            <person name="Gautier V."/>
            <person name="Ament-Velasquez S.L."/>
            <person name="Kruys A."/>
            <person name="Hutchinson M.I."/>
            <person name="Powell A.J."/>
            <person name="Barry K."/>
            <person name="Miller A.N."/>
            <person name="Grigoriev I.V."/>
            <person name="Debuchy R."/>
            <person name="Gladieux P."/>
            <person name="Hiltunen Thoren M."/>
            <person name="Johannesson H."/>
        </authorList>
    </citation>
    <scope>NUCLEOTIDE SEQUENCE</scope>
    <source>
        <strain evidence="2">CBS 141.50</strain>
    </source>
</reference>
<reference evidence="2" key="2">
    <citation type="submission" date="2023-05" db="EMBL/GenBank/DDBJ databases">
        <authorList>
            <consortium name="Lawrence Berkeley National Laboratory"/>
            <person name="Steindorff A."/>
            <person name="Hensen N."/>
            <person name="Bonometti L."/>
            <person name="Westerberg I."/>
            <person name="Brannstrom I.O."/>
            <person name="Guillou S."/>
            <person name="Cros-Aarteil S."/>
            <person name="Calhoun S."/>
            <person name="Haridas S."/>
            <person name="Kuo A."/>
            <person name="Mondo S."/>
            <person name="Pangilinan J."/>
            <person name="Riley R."/>
            <person name="Labutti K."/>
            <person name="Andreopoulos B."/>
            <person name="Lipzen A."/>
            <person name="Chen C."/>
            <person name="Yanf M."/>
            <person name="Daum C."/>
            <person name="Ng V."/>
            <person name="Clum A."/>
            <person name="Ohm R."/>
            <person name="Martin F."/>
            <person name="Silar P."/>
            <person name="Natvig D."/>
            <person name="Lalanne C."/>
            <person name="Gautier V."/>
            <person name="Ament-Velasquez S.L."/>
            <person name="Kruys A."/>
            <person name="Hutchinson M.I."/>
            <person name="Powell A.J."/>
            <person name="Barry K."/>
            <person name="Miller A.N."/>
            <person name="Grigoriev I.V."/>
            <person name="Debuchy R."/>
            <person name="Gladieux P."/>
            <person name="Thoren M.H."/>
            <person name="Johannesson H."/>
        </authorList>
    </citation>
    <scope>NUCLEOTIDE SEQUENCE</scope>
    <source>
        <strain evidence="2">CBS 141.50</strain>
    </source>
</reference>
<dbReference type="AlphaFoldDB" id="A0AAN6V373"/>
<protein>
    <recommendedName>
        <fullName evidence="4">BTB domain-containing protein</fullName>
    </recommendedName>
</protein>
<feature type="compositionally biased region" description="Polar residues" evidence="1">
    <location>
        <begin position="35"/>
        <end position="53"/>
    </location>
</feature>
<name>A0AAN6V373_9PEZI</name>
<sequence>MDSVEVVVVASPFANLAPLYEVDPDADALLVVSPSNRQTRPQQGANGTATAPSEQGLRIKVSSKHLALASRVFRNKLQFGSTKPARQADGRVHLRLAEGFSAKAVSIVANALHGRGSKVPKAVDLDTLAQIALFVDRFQLLDAVEVYADRWISRLELDAPGTVASAPVPWIYVGYVFRRADLFKEATKHAAAQASGPIETGGLPIKAKIIQHIESQRQALLAEAITNLHTTVDNLASGNASCKSATTPQSCDALLLGSVIQSLHTRRLAWPRPAAPFTNLAFGDVVQAVREGVAGHHRQRQAEREKVREEAEPWYLRTNGAVKEERNGDGSSGGTGRAKKEGVVNGAGEEGTGLGFPITPAASPEPVYRNGGGRFEGRGHVRVHACEVDRVVAGLEGLERLGDAVEGLVLEGRLGYLAY</sequence>
<feature type="region of interest" description="Disordered" evidence="1">
    <location>
        <begin position="321"/>
        <end position="364"/>
    </location>
</feature>
<dbReference type="RefSeq" id="XP_062637358.1">
    <property type="nucleotide sequence ID" value="XM_062780606.1"/>
</dbReference>
<feature type="region of interest" description="Disordered" evidence="1">
    <location>
        <begin position="35"/>
        <end position="54"/>
    </location>
</feature>
<accession>A0AAN6V373</accession>
<dbReference type="EMBL" id="MU853581">
    <property type="protein sequence ID" value="KAK4143987.1"/>
    <property type="molecule type" value="Genomic_DNA"/>
</dbReference>
<gene>
    <name evidence="2" type="ORF">C8A04DRAFT_28331</name>
</gene>
<organism evidence="2 3">
    <name type="scientific">Dichotomopilus funicola</name>
    <dbReference type="NCBI Taxonomy" id="1934379"/>
    <lineage>
        <taxon>Eukaryota</taxon>
        <taxon>Fungi</taxon>
        <taxon>Dikarya</taxon>
        <taxon>Ascomycota</taxon>
        <taxon>Pezizomycotina</taxon>
        <taxon>Sordariomycetes</taxon>
        <taxon>Sordariomycetidae</taxon>
        <taxon>Sordariales</taxon>
        <taxon>Chaetomiaceae</taxon>
        <taxon>Dichotomopilus</taxon>
    </lineage>
</organism>
<dbReference type="GeneID" id="87817219"/>
<evidence type="ECO:0008006" key="4">
    <source>
        <dbReference type="Google" id="ProtNLM"/>
    </source>
</evidence>